<dbReference type="SUPFAM" id="SSF161098">
    <property type="entry name" value="MetI-like"/>
    <property type="match status" value="1"/>
</dbReference>
<evidence type="ECO:0000256" key="6">
    <source>
        <dbReference type="ARBA" id="ARBA00023136"/>
    </source>
</evidence>
<evidence type="ECO:0000259" key="8">
    <source>
        <dbReference type="PROSITE" id="PS50928"/>
    </source>
</evidence>
<dbReference type="CDD" id="cd06261">
    <property type="entry name" value="TM_PBP2"/>
    <property type="match status" value="1"/>
</dbReference>
<reference evidence="9 11" key="1">
    <citation type="submission" date="2009-11" db="EMBL/GenBank/DDBJ databases">
        <authorList>
            <person name="Weinstock G."/>
            <person name="Sodergren E."/>
            <person name="Clifton S."/>
            <person name="Fulton L."/>
            <person name="Fulton B."/>
            <person name="Courtney L."/>
            <person name="Fronick C."/>
            <person name="Harrison M."/>
            <person name="Strong C."/>
            <person name="Farmer C."/>
            <person name="Delahaunty K."/>
            <person name="Markovic C."/>
            <person name="Hall O."/>
            <person name="Minx P."/>
            <person name="Tomlinson C."/>
            <person name="Mitreva M."/>
            <person name="Nelson J."/>
            <person name="Hou S."/>
            <person name="Wollam A."/>
            <person name="Pepin K.H."/>
            <person name="Johnson M."/>
            <person name="Bhonagiri V."/>
            <person name="Nash W.E."/>
            <person name="Warren W."/>
            <person name="Chinwalla A."/>
            <person name="Mardis E.R."/>
            <person name="Wilson R.K."/>
        </authorList>
    </citation>
    <scope>NUCLEOTIDE SEQUENCE [LARGE SCALE GENOMIC DNA]</scope>
    <source>
        <strain evidence="9 11">DSM 20093</strain>
    </source>
</reference>
<feature type="transmembrane region" description="Helical" evidence="7">
    <location>
        <begin position="133"/>
        <end position="154"/>
    </location>
</feature>
<evidence type="ECO:0000313" key="10">
    <source>
        <dbReference type="EMBL" id="KFI57647.1"/>
    </source>
</evidence>
<gene>
    <name evidence="10" type="ORF">BGLCM_1335</name>
    <name evidence="9" type="ORF">BIFGAL_03152</name>
</gene>
<dbReference type="EMBL" id="ABXB03000002">
    <property type="protein sequence ID" value="EFA23048.1"/>
    <property type="molecule type" value="Genomic_DNA"/>
</dbReference>
<evidence type="ECO:0000256" key="7">
    <source>
        <dbReference type="RuleBase" id="RU363032"/>
    </source>
</evidence>
<dbReference type="InterPro" id="IPR035906">
    <property type="entry name" value="MetI-like_sf"/>
</dbReference>
<dbReference type="eggNOG" id="COG0765">
    <property type="taxonomic scope" value="Bacteria"/>
</dbReference>
<dbReference type="GO" id="GO:0005886">
    <property type="term" value="C:plasma membrane"/>
    <property type="evidence" value="ECO:0007669"/>
    <property type="project" value="UniProtKB-SubCell"/>
</dbReference>
<feature type="domain" description="ABC transmembrane type-1" evidence="8">
    <location>
        <begin position="1"/>
        <end position="151"/>
    </location>
</feature>
<accession>D1NTJ4</accession>
<dbReference type="OrthoDB" id="92598at2"/>
<dbReference type="Proteomes" id="UP000029074">
    <property type="component" value="Unassembled WGS sequence"/>
</dbReference>
<keyword evidence="7" id="KW-0813">Transport</keyword>
<protein>
    <submittedName>
        <fullName evidence="10">Amino acid ABC transporter, permease protein</fullName>
    </submittedName>
</protein>
<keyword evidence="4" id="KW-0029">Amino-acid transport</keyword>
<keyword evidence="12" id="KW-1185">Reference proteome</keyword>
<comment type="subcellular location">
    <subcellularLocation>
        <location evidence="7">Cell membrane</location>
        <topology evidence="7">Multi-pass membrane protein</topology>
    </subcellularLocation>
    <subcellularLocation>
        <location evidence="1">Membrane</location>
        <topology evidence="1">Multi-pass membrane protein</topology>
    </subcellularLocation>
</comment>
<dbReference type="Gene3D" id="1.10.3720.10">
    <property type="entry name" value="MetI-like"/>
    <property type="match status" value="1"/>
</dbReference>
<dbReference type="Pfam" id="PF00528">
    <property type="entry name" value="BPD_transp_1"/>
    <property type="match status" value="1"/>
</dbReference>
<dbReference type="PROSITE" id="PS50928">
    <property type="entry name" value="ABC_TM1"/>
    <property type="match status" value="1"/>
</dbReference>
<dbReference type="PANTHER" id="PTHR30614:SF37">
    <property type="entry name" value="AMINO-ACID ABC TRANSPORTER PERMEASE PROTEIN YHDX-RELATED"/>
    <property type="match status" value="1"/>
</dbReference>
<evidence type="ECO:0000256" key="4">
    <source>
        <dbReference type="ARBA" id="ARBA00022970"/>
    </source>
</evidence>
<keyword evidence="6 7" id="KW-0472">Membrane</keyword>
<dbReference type="AlphaFoldDB" id="D1NTJ4"/>
<keyword evidence="5 7" id="KW-1133">Transmembrane helix</keyword>
<dbReference type="GO" id="GO:0055085">
    <property type="term" value="P:transmembrane transport"/>
    <property type="evidence" value="ECO:0007669"/>
    <property type="project" value="InterPro"/>
</dbReference>
<sequence length="163" mass="17988">MCVHASRSTSVGFNDAGKTTAVSYRHNHARDTQLLSGYAQPIHRDTTTRALRAGFEAVPAIQHENAYVLGLSQFQAFTHVTLPQAAGMATPGVVANVIFLIKQSSVVSAIALADVMYMAKDLMDVTYNTYESLFMLIVAYLVILLPVSLMGTWLERKFDYARR</sequence>
<dbReference type="EMBL" id="JGYW01000009">
    <property type="protein sequence ID" value="KFI57647.1"/>
    <property type="molecule type" value="Genomic_DNA"/>
</dbReference>
<dbReference type="InterPro" id="IPR043429">
    <property type="entry name" value="ArtM/GltK/GlnP/TcyL/YhdX-like"/>
</dbReference>
<organism evidence="9 11">
    <name type="scientific">Bifidobacterium gallicum DSM 20093 = LMG 11596</name>
    <dbReference type="NCBI Taxonomy" id="561180"/>
    <lineage>
        <taxon>Bacteria</taxon>
        <taxon>Bacillati</taxon>
        <taxon>Actinomycetota</taxon>
        <taxon>Actinomycetes</taxon>
        <taxon>Bifidobacteriales</taxon>
        <taxon>Bifidobacteriaceae</taxon>
        <taxon>Bifidobacterium</taxon>
    </lineage>
</organism>
<name>D1NTJ4_9BIFI</name>
<comment type="similarity">
    <text evidence="2">Belongs to the binding-protein-dependent transport system permease family. HisMQ subfamily.</text>
</comment>
<reference evidence="10 12" key="2">
    <citation type="submission" date="2014-03" db="EMBL/GenBank/DDBJ databases">
        <title>Genomics of Bifidobacteria.</title>
        <authorList>
            <person name="Ventura M."/>
            <person name="Milani C."/>
            <person name="Lugli G.A."/>
        </authorList>
    </citation>
    <scope>NUCLEOTIDE SEQUENCE [LARGE SCALE GENOMIC DNA]</scope>
    <source>
        <strain evidence="10 12">LMG 11596</strain>
    </source>
</reference>
<evidence type="ECO:0000256" key="1">
    <source>
        <dbReference type="ARBA" id="ARBA00004141"/>
    </source>
</evidence>
<evidence type="ECO:0000256" key="3">
    <source>
        <dbReference type="ARBA" id="ARBA00022692"/>
    </source>
</evidence>
<proteinExistence type="inferred from homology"/>
<keyword evidence="3 7" id="KW-0812">Transmembrane</keyword>
<feature type="transmembrane region" description="Helical" evidence="7">
    <location>
        <begin position="93"/>
        <end position="113"/>
    </location>
</feature>
<evidence type="ECO:0000313" key="11">
    <source>
        <dbReference type="Proteomes" id="UP000003656"/>
    </source>
</evidence>
<evidence type="ECO:0000256" key="5">
    <source>
        <dbReference type="ARBA" id="ARBA00022989"/>
    </source>
</evidence>
<dbReference type="PANTHER" id="PTHR30614">
    <property type="entry name" value="MEMBRANE COMPONENT OF AMINO ACID ABC TRANSPORTER"/>
    <property type="match status" value="1"/>
</dbReference>
<dbReference type="STRING" id="561180.BIFGAL_03152"/>
<dbReference type="Proteomes" id="UP000003656">
    <property type="component" value="Unassembled WGS sequence"/>
</dbReference>
<evidence type="ECO:0000313" key="12">
    <source>
        <dbReference type="Proteomes" id="UP000029074"/>
    </source>
</evidence>
<evidence type="ECO:0000313" key="9">
    <source>
        <dbReference type="EMBL" id="EFA23048.1"/>
    </source>
</evidence>
<evidence type="ECO:0000256" key="2">
    <source>
        <dbReference type="ARBA" id="ARBA00010072"/>
    </source>
</evidence>
<comment type="caution">
    <text evidence="9">The sequence shown here is derived from an EMBL/GenBank/DDBJ whole genome shotgun (WGS) entry which is preliminary data.</text>
</comment>
<dbReference type="GO" id="GO:0006865">
    <property type="term" value="P:amino acid transport"/>
    <property type="evidence" value="ECO:0007669"/>
    <property type="project" value="UniProtKB-KW"/>
</dbReference>
<dbReference type="InterPro" id="IPR000515">
    <property type="entry name" value="MetI-like"/>
</dbReference>